<name>A0A076MVF4_AMYME</name>
<dbReference type="HOGENOM" id="CLU_028166_3_1_11"/>
<dbReference type="EMBL" id="CP009110">
    <property type="protein sequence ID" value="AIJ22976.1"/>
    <property type="molecule type" value="Genomic_DNA"/>
</dbReference>
<feature type="transmembrane region" description="Helical" evidence="2">
    <location>
        <begin position="470"/>
        <end position="493"/>
    </location>
</feature>
<dbReference type="AlphaFoldDB" id="A0A076MVF4"/>
<evidence type="ECO:0000256" key="1">
    <source>
        <dbReference type="SAM" id="MobiDB-lite"/>
    </source>
</evidence>
<organism evidence="3 4">
    <name type="scientific">Amycolatopsis methanolica 239</name>
    <dbReference type="NCBI Taxonomy" id="1068978"/>
    <lineage>
        <taxon>Bacteria</taxon>
        <taxon>Bacillati</taxon>
        <taxon>Actinomycetota</taxon>
        <taxon>Actinomycetes</taxon>
        <taxon>Pseudonocardiales</taxon>
        <taxon>Pseudonocardiaceae</taxon>
        <taxon>Amycolatopsis</taxon>
        <taxon>Amycolatopsis methanolica group</taxon>
    </lineage>
</organism>
<evidence type="ECO:0000313" key="4">
    <source>
        <dbReference type="Proteomes" id="UP000062973"/>
    </source>
</evidence>
<dbReference type="eggNOG" id="COG5438">
    <property type="taxonomic scope" value="Bacteria"/>
</dbReference>
<dbReference type="Pfam" id="PF07907">
    <property type="entry name" value="YibE_F"/>
    <property type="match status" value="1"/>
</dbReference>
<feature type="transmembrane region" description="Helical" evidence="2">
    <location>
        <begin position="264"/>
        <end position="285"/>
    </location>
</feature>
<feature type="transmembrane region" description="Helical" evidence="2">
    <location>
        <begin position="575"/>
        <end position="600"/>
    </location>
</feature>
<keyword evidence="2" id="KW-0812">Transmembrane</keyword>
<feature type="compositionally biased region" description="Polar residues" evidence="1">
    <location>
        <begin position="155"/>
        <end position="168"/>
    </location>
</feature>
<feature type="transmembrane region" description="Helical" evidence="2">
    <location>
        <begin position="441"/>
        <end position="458"/>
    </location>
</feature>
<feature type="transmembrane region" description="Helical" evidence="2">
    <location>
        <begin position="414"/>
        <end position="435"/>
    </location>
</feature>
<dbReference type="STRING" id="1068978.AMETH_2884"/>
<feature type="transmembrane region" description="Helical" evidence="2">
    <location>
        <begin position="612"/>
        <end position="634"/>
    </location>
</feature>
<feature type="compositionally biased region" description="Basic and acidic residues" evidence="1">
    <location>
        <begin position="51"/>
        <end position="63"/>
    </location>
</feature>
<feature type="compositionally biased region" description="Basic and acidic residues" evidence="1">
    <location>
        <begin position="112"/>
        <end position="122"/>
    </location>
</feature>
<keyword evidence="2" id="KW-1133">Transmembrane helix</keyword>
<dbReference type="PATRIC" id="fig|1068978.7.peg.3078"/>
<feature type="region of interest" description="Disordered" evidence="1">
    <location>
        <begin position="1"/>
        <end position="257"/>
    </location>
</feature>
<protein>
    <submittedName>
        <fullName evidence="3">YibE/F-like protein</fullName>
    </submittedName>
</protein>
<dbReference type="RefSeq" id="WP_017987974.1">
    <property type="nucleotide sequence ID" value="NZ_AQUL01000002.1"/>
</dbReference>
<keyword evidence="2" id="KW-0472">Membrane</keyword>
<feature type="compositionally biased region" description="Basic residues" evidence="1">
    <location>
        <begin position="91"/>
        <end position="103"/>
    </location>
</feature>
<dbReference type="Proteomes" id="UP000062973">
    <property type="component" value="Chromosome"/>
</dbReference>
<dbReference type="InterPro" id="IPR012507">
    <property type="entry name" value="YibE_F"/>
</dbReference>
<proteinExistence type="predicted"/>
<keyword evidence="4" id="KW-1185">Reference proteome</keyword>
<gene>
    <name evidence="3" type="ORF">AMETH_2884</name>
</gene>
<feature type="transmembrane region" description="Helical" evidence="2">
    <location>
        <begin position="390"/>
        <end position="407"/>
    </location>
</feature>
<evidence type="ECO:0000256" key="2">
    <source>
        <dbReference type="SAM" id="Phobius"/>
    </source>
</evidence>
<accession>A0A076MVF4</accession>
<sequence>MQHDDDPAAETGPIRRVPGPPAADPGQRRARRARGYAESDAPSAPTGPRHAPADARRSGRLDGSDGAVRGTGSAARRSHHATGPAEESHLRGRHHPAATRRGHAPGAGTHHTSTEPDADRPGAAHRPGARHPRSADTTGQHPTTEPTPDPATTPRANSTIRRGTTPSADGTHHTSTDPDPDLPGAAHRAKGTRRALEADGHQPTAEPAPDHAERPRTARRTRADGSTAAPSRRRAAAPPVTPPAGHGHGHGHSPAPPASRRVKLLLIWLLAPIAALTVAGLLLLYPWGQDKPTSAISQGSPIHGTITTATSGPCLADGQVQVGDQPDAKPCLAATIALTDGPGSGRSVELTVPIEPSTPRFTAGDDVVLAYNGGDATDPASYQLVDFQRGFPLAVLAALFAIAVVVLGRWHGVAALGALVLSFVVLVAFVLPAILAGENPLLVAIVGAGLIMFIALYLTHGVSARTSVAVLGTLVSLALIGTLSAIFSAAASLTGLDDSTSTLIAALGHGIDARGLLLAGIVIGALGVLDDVTVTQTSAVWELRRANPSLSWRELYSAGLRIGRDHVGSAVNTLVMAYAGAALPVMLYSSISGVGLGAILGSQDIAQEIVRTLAGSVGIVAAVPVTTVLAAVIASREPMSHISHTSAH</sequence>
<dbReference type="PANTHER" id="PTHR41771">
    <property type="entry name" value="MEMBRANE PROTEIN-RELATED"/>
    <property type="match status" value="1"/>
</dbReference>
<dbReference type="PANTHER" id="PTHR41771:SF1">
    <property type="entry name" value="MEMBRANE PROTEIN"/>
    <property type="match status" value="1"/>
</dbReference>
<reference evidence="3 4" key="1">
    <citation type="submission" date="2014-07" db="EMBL/GenBank/DDBJ databases">
        <title>Whole Genome Sequence of the Amycolatopsis methanolica 239.</title>
        <authorList>
            <person name="Tang B."/>
        </authorList>
    </citation>
    <scope>NUCLEOTIDE SEQUENCE [LARGE SCALE GENOMIC DNA]</scope>
    <source>
        <strain evidence="3 4">239</strain>
    </source>
</reference>
<evidence type="ECO:0000313" key="3">
    <source>
        <dbReference type="EMBL" id="AIJ22976.1"/>
    </source>
</evidence>
<dbReference type="KEGG" id="amq:AMETH_2884"/>